<dbReference type="EMBL" id="RQZF01000001">
    <property type="protein sequence ID" value="RRC96527.1"/>
    <property type="molecule type" value="Genomic_DNA"/>
</dbReference>
<accession>A0A3P1SHM4</accession>
<evidence type="ECO:0000313" key="1">
    <source>
        <dbReference type="EMBL" id="RRC96527.1"/>
    </source>
</evidence>
<name>A0A3P1SHM4_9ACTO</name>
<dbReference type="AlphaFoldDB" id="A0A3P1SHM4"/>
<protein>
    <submittedName>
        <fullName evidence="1">Pentapeptide repeat-containing protein</fullName>
    </submittedName>
</protein>
<proteinExistence type="predicted"/>
<dbReference type="RefSeq" id="WP_124868204.1">
    <property type="nucleotide sequence ID" value="NZ_RQZF01000001.1"/>
</dbReference>
<dbReference type="Pfam" id="PF00805">
    <property type="entry name" value="Pentapeptide"/>
    <property type="match status" value="1"/>
</dbReference>
<dbReference type="OrthoDB" id="2579959at2"/>
<reference evidence="1 2" key="1">
    <citation type="submission" date="2018-11" db="EMBL/GenBank/DDBJ databases">
        <title>Genomes From Bacteria Associated with the Canine Oral Cavity: a Test Case for Automated Genome-Based Taxonomic Assignment.</title>
        <authorList>
            <person name="Coil D.A."/>
            <person name="Jospin G."/>
            <person name="Darling A.E."/>
            <person name="Wallis C."/>
            <person name="Davis I.J."/>
            <person name="Harris S."/>
            <person name="Eisen J.A."/>
            <person name="Holcombe L.J."/>
            <person name="O'Flynn C."/>
        </authorList>
    </citation>
    <scope>NUCLEOTIDE SEQUENCE [LARGE SCALE GENOMIC DNA]</scope>
    <source>
        <strain evidence="1 2">OH770</strain>
    </source>
</reference>
<dbReference type="Gene3D" id="2.160.20.80">
    <property type="entry name" value="E3 ubiquitin-protein ligase SopA"/>
    <property type="match status" value="1"/>
</dbReference>
<dbReference type="Proteomes" id="UP000280444">
    <property type="component" value="Unassembled WGS sequence"/>
</dbReference>
<keyword evidence="2" id="KW-1185">Reference proteome</keyword>
<evidence type="ECO:0000313" key="2">
    <source>
        <dbReference type="Proteomes" id="UP000280444"/>
    </source>
</evidence>
<dbReference type="InterPro" id="IPR001646">
    <property type="entry name" value="5peptide_repeat"/>
</dbReference>
<organism evidence="1 2">
    <name type="scientific">Schaalia canis</name>
    <dbReference type="NCBI Taxonomy" id="100469"/>
    <lineage>
        <taxon>Bacteria</taxon>
        <taxon>Bacillati</taxon>
        <taxon>Actinomycetota</taxon>
        <taxon>Actinomycetes</taxon>
        <taxon>Actinomycetales</taxon>
        <taxon>Actinomycetaceae</taxon>
        <taxon>Schaalia</taxon>
    </lineage>
</organism>
<gene>
    <name evidence="1" type="ORF">EII11_02520</name>
</gene>
<dbReference type="SUPFAM" id="SSF141571">
    <property type="entry name" value="Pentapeptide repeat-like"/>
    <property type="match status" value="1"/>
</dbReference>
<sequence>MIRLEEAGVNRSGKMTYHGYLSHLRVEGVDFSGQTFNNFGLTDVVLTNCDFSRVKADFFIPGSGPFPCEFIDCSFDRVNFRQVLSLSNRFVGCSFKGARLSRWKLEETDLVDCDFDGATLRDVMLWGSMDDPGTPSYPARSWVNEIRGNDFSGAKLIDVDFRTGVDLTLQKLPVGPDYIYAEDVPAALTRGEEVLDSLSPEDKKRAAILLEILRNEYERGQKQLFLVRFKSHSDSMWFPMREAMNEA</sequence>
<comment type="caution">
    <text evidence="1">The sequence shown here is derived from an EMBL/GenBank/DDBJ whole genome shotgun (WGS) entry which is preliminary data.</text>
</comment>